<organism evidence="3">
    <name type="scientific">uncultured bacterium IN-11</name>
    <dbReference type="NCBI Taxonomy" id="1805589"/>
    <lineage>
        <taxon>Bacteria</taxon>
        <taxon>environmental samples</taxon>
    </lineage>
</organism>
<feature type="transmembrane region" description="Helical" evidence="2">
    <location>
        <begin position="57"/>
        <end position="78"/>
    </location>
</feature>
<sequence length="241" mass="27120">MSANSELPEESVNNNDQGSSIDDLSALEKGLVQRYGIDGLVRLGLANATERTTKNRLILFLGLALCGSVAFNFAQWSYTPEPRLLETTADGRIRDLPLLTEKLYDHGDILDWAESCVKKAYKLSYVDWEEKVRNETYCFSDSTRKEFVSNLGKIGLLDVLTPEKRGVVYPTMGQALMISDRRNQNGYNEWRVDIPYRINVDGRSKGSIDVVMSALIRRVPMSLRGDGLWIDSYVIRSVGAK</sequence>
<keyword evidence="2" id="KW-1133">Transmembrane helix</keyword>
<dbReference type="InterPro" id="IPR021055">
    <property type="entry name" value="T4BSS_IcmL/DotI"/>
</dbReference>
<dbReference type="Pfam" id="PF11393">
    <property type="entry name" value="T4BSS_DotI_IcmL"/>
    <property type="match status" value="1"/>
</dbReference>
<dbReference type="CDD" id="cd16385">
    <property type="entry name" value="IcmL"/>
    <property type="match status" value="1"/>
</dbReference>
<reference evidence="3" key="2">
    <citation type="submission" date="2016-02" db="EMBL/GenBank/DDBJ databases">
        <authorList>
            <person name="Wen L."/>
            <person name="He K."/>
            <person name="Yang H."/>
        </authorList>
    </citation>
    <scope>NUCLEOTIDE SEQUENCE</scope>
</reference>
<dbReference type="AlphaFoldDB" id="A0A142BW91"/>
<evidence type="ECO:0000256" key="2">
    <source>
        <dbReference type="SAM" id="Phobius"/>
    </source>
</evidence>
<accession>A0A142BW91</accession>
<proteinExistence type="predicted"/>
<reference evidence="3" key="1">
    <citation type="journal article" date="2016" name="Appl. Environ. Microbiol.">
        <title>Diversity of the Tetracycline Mobilome within a Chinese Pig Manure Sample.</title>
        <authorList>
            <person name="Leclercq S.O."/>
            <person name="Wang C."/>
            <person name="Zhu Y."/>
            <person name="Wu H."/>
            <person name="Du X."/>
            <person name="Liu Z."/>
            <person name="Feng J."/>
        </authorList>
    </citation>
    <scope>NUCLEOTIDE SEQUENCE</scope>
</reference>
<keyword evidence="2" id="KW-0472">Membrane</keyword>
<evidence type="ECO:0000256" key="1">
    <source>
        <dbReference type="SAM" id="MobiDB-lite"/>
    </source>
</evidence>
<evidence type="ECO:0000313" key="3">
    <source>
        <dbReference type="EMBL" id="AMP42379.1"/>
    </source>
</evidence>
<feature type="region of interest" description="Disordered" evidence="1">
    <location>
        <begin position="1"/>
        <end position="20"/>
    </location>
</feature>
<keyword evidence="2" id="KW-0812">Transmembrane</keyword>
<dbReference type="EMBL" id="KU736876">
    <property type="protein sequence ID" value="AMP42379.1"/>
    <property type="molecule type" value="Genomic_DNA"/>
</dbReference>
<name>A0A142BW91_9BACT</name>
<protein>
    <submittedName>
        <fullName evidence="3">Intercellular transfer by conjugation</fullName>
    </submittedName>
</protein>